<protein>
    <submittedName>
        <fullName evidence="2">Uncharacterized protein</fullName>
    </submittedName>
</protein>
<gene>
    <name evidence="2" type="ORF">FWK35_00002715</name>
</gene>
<comment type="caution">
    <text evidence="2">The sequence shown here is derived from an EMBL/GenBank/DDBJ whole genome shotgun (WGS) entry which is preliminary data.</text>
</comment>
<keyword evidence="1" id="KW-0472">Membrane</keyword>
<keyword evidence="1" id="KW-0812">Transmembrane</keyword>
<evidence type="ECO:0000313" key="3">
    <source>
        <dbReference type="Proteomes" id="UP000478052"/>
    </source>
</evidence>
<proteinExistence type="predicted"/>
<reference evidence="2 3" key="1">
    <citation type="submission" date="2019-08" db="EMBL/GenBank/DDBJ databases">
        <title>Whole genome of Aphis craccivora.</title>
        <authorList>
            <person name="Voronova N.V."/>
            <person name="Shulinski R.S."/>
            <person name="Bandarenka Y.V."/>
            <person name="Zhorov D.G."/>
            <person name="Warner D."/>
        </authorList>
    </citation>
    <scope>NUCLEOTIDE SEQUENCE [LARGE SCALE GENOMIC DNA]</scope>
    <source>
        <strain evidence="2">180601</strain>
        <tissue evidence="2">Whole Body</tissue>
    </source>
</reference>
<accession>A0A6G0Z9B0</accession>
<dbReference type="Proteomes" id="UP000478052">
    <property type="component" value="Unassembled WGS sequence"/>
</dbReference>
<evidence type="ECO:0000313" key="2">
    <source>
        <dbReference type="EMBL" id="KAF0767170.1"/>
    </source>
</evidence>
<name>A0A6G0Z9B0_APHCR</name>
<feature type="transmembrane region" description="Helical" evidence="1">
    <location>
        <begin position="7"/>
        <end position="29"/>
    </location>
</feature>
<dbReference type="AlphaFoldDB" id="A0A6G0Z9B0"/>
<dbReference type="EMBL" id="VUJU01001028">
    <property type="protein sequence ID" value="KAF0767170.1"/>
    <property type="molecule type" value="Genomic_DNA"/>
</dbReference>
<keyword evidence="3" id="KW-1185">Reference proteome</keyword>
<keyword evidence="1" id="KW-1133">Transmembrane helix</keyword>
<sequence>MSIFINLLIEVFFIFFIWPDLIKVSGFAYEHNTSLLDSGCKAEHNYFIAVLHYKHLNKLFLLVVQYGLLRVIKIARLITSTN</sequence>
<evidence type="ECO:0000256" key="1">
    <source>
        <dbReference type="SAM" id="Phobius"/>
    </source>
</evidence>
<organism evidence="2 3">
    <name type="scientific">Aphis craccivora</name>
    <name type="common">Cowpea aphid</name>
    <dbReference type="NCBI Taxonomy" id="307492"/>
    <lineage>
        <taxon>Eukaryota</taxon>
        <taxon>Metazoa</taxon>
        <taxon>Ecdysozoa</taxon>
        <taxon>Arthropoda</taxon>
        <taxon>Hexapoda</taxon>
        <taxon>Insecta</taxon>
        <taxon>Pterygota</taxon>
        <taxon>Neoptera</taxon>
        <taxon>Paraneoptera</taxon>
        <taxon>Hemiptera</taxon>
        <taxon>Sternorrhyncha</taxon>
        <taxon>Aphidomorpha</taxon>
        <taxon>Aphidoidea</taxon>
        <taxon>Aphididae</taxon>
        <taxon>Aphidini</taxon>
        <taxon>Aphis</taxon>
        <taxon>Aphis</taxon>
    </lineage>
</organism>